<keyword evidence="3" id="KW-1185">Reference proteome</keyword>
<evidence type="ECO:0000313" key="3">
    <source>
        <dbReference type="Proteomes" id="UP001597283"/>
    </source>
</evidence>
<feature type="domain" description="Antitoxin SocA-like Panacea" evidence="1">
    <location>
        <begin position="24"/>
        <end position="116"/>
    </location>
</feature>
<proteinExistence type="predicted"/>
<accession>A0ABW4NA36</accession>
<sequence>MASAAAVADRFRMISGNTLTPLQLIKLTYIAHGWSFPLRGDGLVRDRVEAWQYGPVFPDLYHKLKAFRSDAVTIPIHHSDELGPFEAAHVEEVYKVYGGFSGGQLSTMTHRDGTPWDIAWKRGRNSQITDEMIAEHYRRIHAERNGDPI</sequence>
<dbReference type="RefSeq" id="WP_380939336.1">
    <property type="nucleotide sequence ID" value="NZ_JBHUFC010000002.1"/>
</dbReference>
<evidence type="ECO:0000313" key="2">
    <source>
        <dbReference type="EMBL" id="MFD1786961.1"/>
    </source>
</evidence>
<dbReference type="Proteomes" id="UP001597283">
    <property type="component" value="Unassembled WGS sequence"/>
</dbReference>
<gene>
    <name evidence="2" type="ORF">ACFSC3_05185</name>
</gene>
<dbReference type="Pfam" id="PF13274">
    <property type="entry name" value="SocA_Panacea"/>
    <property type="match status" value="1"/>
</dbReference>
<name>A0ABW4NA36_9SPHN</name>
<dbReference type="EMBL" id="JBHUFC010000002">
    <property type="protein sequence ID" value="MFD1786961.1"/>
    <property type="molecule type" value="Genomic_DNA"/>
</dbReference>
<dbReference type="InterPro" id="IPR025272">
    <property type="entry name" value="SocA_Panacea"/>
</dbReference>
<reference evidence="3" key="1">
    <citation type="journal article" date="2019" name="Int. J. Syst. Evol. Microbiol.">
        <title>The Global Catalogue of Microorganisms (GCM) 10K type strain sequencing project: providing services to taxonomists for standard genome sequencing and annotation.</title>
        <authorList>
            <consortium name="The Broad Institute Genomics Platform"/>
            <consortium name="The Broad Institute Genome Sequencing Center for Infectious Disease"/>
            <person name="Wu L."/>
            <person name="Ma J."/>
        </authorList>
    </citation>
    <scope>NUCLEOTIDE SEQUENCE [LARGE SCALE GENOMIC DNA]</scope>
    <source>
        <strain evidence="3">Q85</strain>
    </source>
</reference>
<organism evidence="2 3">
    <name type="scientific">Sphingomonas floccifaciens</name>
    <dbReference type="NCBI Taxonomy" id="1844115"/>
    <lineage>
        <taxon>Bacteria</taxon>
        <taxon>Pseudomonadati</taxon>
        <taxon>Pseudomonadota</taxon>
        <taxon>Alphaproteobacteria</taxon>
        <taxon>Sphingomonadales</taxon>
        <taxon>Sphingomonadaceae</taxon>
        <taxon>Sphingomonas</taxon>
    </lineage>
</organism>
<protein>
    <submittedName>
        <fullName evidence="2">Panacea domain-containing protein</fullName>
    </submittedName>
</protein>
<comment type="caution">
    <text evidence="2">The sequence shown here is derived from an EMBL/GenBank/DDBJ whole genome shotgun (WGS) entry which is preliminary data.</text>
</comment>
<evidence type="ECO:0000259" key="1">
    <source>
        <dbReference type="Pfam" id="PF13274"/>
    </source>
</evidence>